<keyword evidence="3" id="KW-1185">Reference proteome</keyword>
<dbReference type="EMBL" id="BPQQ01000047">
    <property type="protein sequence ID" value="GJE02109.1"/>
    <property type="molecule type" value="Genomic_DNA"/>
</dbReference>
<reference evidence="2" key="2">
    <citation type="submission" date="2021-08" db="EMBL/GenBank/DDBJ databases">
        <authorList>
            <person name="Tani A."/>
            <person name="Ola A."/>
            <person name="Ogura Y."/>
            <person name="Katsura K."/>
            <person name="Hayashi T."/>
        </authorList>
    </citation>
    <scope>NUCLEOTIDE SEQUENCE</scope>
    <source>
        <strain evidence="2">DSM 17168</strain>
    </source>
</reference>
<sequence length="229" mass="25791">MSLGDKMNSDTSDLTFEQRLSLYENFRSYVRHEDGLINNRMTWLLSIHGFLYATYGFTIQKRLEVTEKITPTLAQGKSVWNQPFREHIYLRCEQLPALLLQLEIFLIVLSLVGLAISVAAYVSIDAATKALFNLREIFSKNDSFKPTSSPDQLLELSFKTGRATAFLPGLAGGGLQQSVRKGRYSSVIIPILMAFSWLIILTLSTLNIAAAWSTDYRCIMPLIASWVGR</sequence>
<evidence type="ECO:0000256" key="1">
    <source>
        <dbReference type="SAM" id="Phobius"/>
    </source>
</evidence>
<evidence type="ECO:0000313" key="3">
    <source>
        <dbReference type="Proteomes" id="UP001055153"/>
    </source>
</evidence>
<keyword evidence="1" id="KW-0472">Membrane</keyword>
<keyword evidence="1" id="KW-0812">Transmembrane</keyword>
<dbReference type="Proteomes" id="UP001055153">
    <property type="component" value="Unassembled WGS sequence"/>
</dbReference>
<feature type="transmembrane region" description="Helical" evidence="1">
    <location>
        <begin position="187"/>
        <end position="212"/>
    </location>
</feature>
<accession>A0ABQ4SK17</accession>
<organism evidence="2 3">
    <name type="scientific">Methylobacterium isbiliense</name>
    <dbReference type="NCBI Taxonomy" id="315478"/>
    <lineage>
        <taxon>Bacteria</taxon>
        <taxon>Pseudomonadati</taxon>
        <taxon>Pseudomonadota</taxon>
        <taxon>Alphaproteobacteria</taxon>
        <taxon>Hyphomicrobiales</taxon>
        <taxon>Methylobacteriaceae</taxon>
        <taxon>Methylobacterium</taxon>
    </lineage>
</organism>
<reference evidence="2" key="1">
    <citation type="journal article" date="2021" name="Front. Microbiol.">
        <title>Comprehensive Comparative Genomics and Phenotyping of Methylobacterium Species.</title>
        <authorList>
            <person name="Alessa O."/>
            <person name="Ogura Y."/>
            <person name="Fujitani Y."/>
            <person name="Takami H."/>
            <person name="Hayashi T."/>
            <person name="Sahin N."/>
            <person name="Tani A."/>
        </authorList>
    </citation>
    <scope>NUCLEOTIDE SEQUENCE</scope>
    <source>
        <strain evidence="2">DSM 17168</strain>
    </source>
</reference>
<name>A0ABQ4SK17_9HYPH</name>
<proteinExistence type="predicted"/>
<feature type="transmembrane region" description="Helical" evidence="1">
    <location>
        <begin position="104"/>
        <end position="124"/>
    </location>
</feature>
<gene>
    <name evidence="2" type="ORF">GMJLKIPL_4053</name>
</gene>
<evidence type="ECO:0000313" key="2">
    <source>
        <dbReference type="EMBL" id="GJE02109.1"/>
    </source>
</evidence>
<keyword evidence="1" id="KW-1133">Transmembrane helix</keyword>
<protein>
    <submittedName>
        <fullName evidence="2">Uncharacterized protein</fullName>
    </submittedName>
</protein>
<comment type="caution">
    <text evidence="2">The sequence shown here is derived from an EMBL/GenBank/DDBJ whole genome shotgun (WGS) entry which is preliminary data.</text>
</comment>